<reference evidence="1" key="1">
    <citation type="submission" date="2022-01" db="EMBL/GenBank/DDBJ databases">
        <authorList>
            <person name="King R."/>
        </authorList>
    </citation>
    <scope>NUCLEOTIDE SEQUENCE</scope>
</reference>
<organism evidence="1 2">
    <name type="scientific">Diabrotica balteata</name>
    <name type="common">Banded cucumber beetle</name>
    <dbReference type="NCBI Taxonomy" id="107213"/>
    <lineage>
        <taxon>Eukaryota</taxon>
        <taxon>Metazoa</taxon>
        <taxon>Ecdysozoa</taxon>
        <taxon>Arthropoda</taxon>
        <taxon>Hexapoda</taxon>
        <taxon>Insecta</taxon>
        <taxon>Pterygota</taxon>
        <taxon>Neoptera</taxon>
        <taxon>Endopterygota</taxon>
        <taxon>Coleoptera</taxon>
        <taxon>Polyphaga</taxon>
        <taxon>Cucujiformia</taxon>
        <taxon>Chrysomeloidea</taxon>
        <taxon>Chrysomelidae</taxon>
        <taxon>Galerucinae</taxon>
        <taxon>Diabroticina</taxon>
        <taxon>Diabroticites</taxon>
        <taxon>Diabrotica</taxon>
    </lineage>
</organism>
<sequence>MTKLEEKHKQEACAFLRERYLYLLSQCYDGKKECKIHMYENTQTQGTIKAVDSNFENIMVKNLKTYYPPPIQSAVLRTSDIITISFR</sequence>
<name>A0A9N9SUR6_DIABA</name>
<dbReference type="PANTHER" id="PTHR14679:SF1">
    <property type="entry name" value="GEM-ASSOCIATED PROTEIN 7"/>
    <property type="match status" value="1"/>
</dbReference>
<dbReference type="GO" id="GO:0000387">
    <property type="term" value="P:spliceosomal snRNP assembly"/>
    <property type="evidence" value="ECO:0007669"/>
    <property type="project" value="TreeGrafter"/>
</dbReference>
<dbReference type="Gene3D" id="2.30.30.100">
    <property type="match status" value="1"/>
</dbReference>
<gene>
    <name evidence="1" type="ORF">DIABBA_LOCUS6009</name>
</gene>
<protein>
    <recommendedName>
        <fullName evidence="3">Gem-associated protein 7</fullName>
    </recommendedName>
</protein>
<evidence type="ECO:0000313" key="2">
    <source>
        <dbReference type="Proteomes" id="UP001153709"/>
    </source>
</evidence>
<proteinExistence type="predicted"/>
<dbReference type="AlphaFoldDB" id="A0A9N9SUR6"/>
<accession>A0A9N9SUR6</accession>
<evidence type="ECO:0000313" key="1">
    <source>
        <dbReference type="EMBL" id="CAG9832542.1"/>
    </source>
</evidence>
<dbReference type="Pfam" id="PF11095">
    <property type="entry name" value="Gemin7"/>
    <property type="match status" value="1"/>
</dbReference>
<keyword evidence="2" id="KW-1185">Reference proteome</keyword>
<evidence type="ECO:0008006" key="3">
    <source>
        <dbReference type="Google" id="ProtNLM"/>
    </source>
</evidence>
<dbReference type="InterPro" id="IPR020338">
    <property type="entry name" value="SMN_gemin7"/>
</dbReference>
<dbReference type="PANTHER" id="PTHR14679">
    <property type="entry name" value="GEM-ASSOCIATED PROTEIN 7"/>
    <property type="match status" value="1"/>
</dbReference>
<dbReference type="Proteomes" id="UP001153709">
    <property type="component" value="Chromosome 4"/>
</dbReference>
<dbReference type="OrthoDB" id="70763at2759"/>
<dbReference type="GO" id="GO:0034719">
    <property type="term" value="C:SMN-Sm protein complex"/>
    <property type="evidence" value="ECO:0007669"/>
    <property type="project" value="InterPro"/>
</dbReference>
<dbReference type="EMBL" id="OU898279">
    <property type="protein sequence ID" value="CAG9832542.1"/>
    <property type="molecule type" value="Genomic_DNA"/>
</dbReference>